<evidence type="ECO:0000313" key="2">
    <source>
        <dbReference type="WBParaSite" id="GPUH_0002536701-mRNA-1"/>
    </source>
</evidence>
<sequence>LHSLHVWSLNMDKTALAVHLAVGWFASVYLRIR</sequence>
<evidence type="ECO:0000256" key="1">
    <source>
        <dbReference type="SAM" id="Phobius"/>
    </source>
</evidence>
<organism evidence="2">
    <name type="scientific">Gongylonema pulchrum</name>
    <dbReference type="NCBI Taxonomy" id="637853"/>
    <lineage>
        <taxon>Eukaryota</taxon>
        <taxon>Metazoa</taxon>
        <taxon>Ecdysozoa</taxon>
        <taxon>Nematoda</taxon>
        <taxon>Chromadorea</taxon>
        <taxon>Rhabditida</taxon>
        <taxon>Spirurina</taxon>
        <taxon>Spiruromorpha</taxon>
        <taxon>Spiruroidea</taxon>
        <taxon>Gongylonematidae</taxon>
        <taxon>Gongylonema</taxon>
    </lineage>
</organism>
<keyword evidence="1" id="KW-0812">Transmembrane</keyword>
<name>A0A183EWJ6_9BILA</name>
<dbReference type="AlphaFoldDB" id="A0A183EWJ6"/>
<dbReference type="WBParaSite" id="GPUH_0002536701-mRNA-1">
    <property type="protein sequence ID" value="GPUH_0002536701-mRNA-1"/>
    <property type="gene ID" value="GPUH_0002536701"/>
</dbReference>
<proteinExistence type="predicted"/>
<reference evidence="2" key="1">
    <citation type="submission" date="2016-06" db="UniProtKB">
        <authorList>
            <consortium name="WormBaseParasite"/>
        </authorList>
    </citation>
    <scope>IDENTIFICATION</scope>
</reference>
<accession>A0A183EWJ6</accession>
<keyword evidence="1" id="KW-1133">Transmembrane helix</keyword>
<keyword evidence="1" id="KW-0472">Membrane</keyword>
<feature type="transmembrane region" description="Helical" evidence="1">
    <location>
        <begin position="14"/>
        <end position="32"/>
    </location>
</feature>
<protein>
    <submittedName>
        <fullName evidence="2">IS5/IS1182 family transposase</fullName>
    </submittedName>
</protein>